<dbReference type="PANTHER" id="PTHR33451">
    <property type="entry name" value="MALATE-2H(+)/NA(+)-LACTATE ANTIPORTER"/>
    <property type="match status" value="1"/>
</dbReference>
<keyword evidence="2" id="KW-0813">Transport</keyword>
<feature type="transmembrane region" description="Helical" evidence="9">
    <location>
        <begin position="240"/>
        <end position="259"/>
    </location>
</feature>
<evidence type="ECO:0000313" key="12">
    <source>
        <dbReference type="Proteomes" id="UP000075321"/>
    </source>
</evidence>
<dbReference type="Proteomes" id="UP000075321">
    <property type="component" value="Unassembled WGS sequence"/>
</dbReference>
<dbReference type="GO" id="GO:0015297">
    <property type="term" value="F:antiporter activity"/>
    <property type="evidence" value="ECO:0007669"/>
    <property type="project" value="UniProtKB-KW"/>
</dbReference>
<dbReference type="Pfam" id="PF03553">
    <property type="entry name" value="Na_H_antiporter"/>
    <property type="match status" value="1"/>
</dbReference>
<accession>A0A151AGA5</accession>
<evidence type="ECO:0000256" key="9">
    <source>
        <dbReference type="SAM" id="Phobius"/>
    </source>
</evidence>
<evidence type="ECO:0000256" key="7">
    <source>
        <dbReference type="ARBA" id="ARBA00023136"/>
    </source>
</evidence>
<feature type="transmembrane region" description="Helical" evidence="9">
    <location>
        <begin position="110"/>
        <end position="129"/>
    </location>
</feature>
<feature type="transmembrane region" description="Helical" evidence="9">
    <location>
        <begin position="141"/>
        <end position="166"/>
    </location>
</feature>
<gene>
    <name evidence="11" type="ORF">HAPAU_17890</name>
</gene>
<keyword evidence="3" id="KW-0050">Antiport</keyword>
<sequence>MTDVKFIWADSEPYSEWDESEMSESTDPEVMTGFGGDGEEEGPRIEFYGGRGMSAVPIAFFIVWAIAQTALWRISDTAGLIAGMLIGLIVGMFFVKGNWKTYANTIFEGMTQPVAVTAIVAWIWAGMFAQLLQDGGFVDGLIWLANVAGVGAALFPAVTFVLAAVFTTGIGTGYGSTVAFVTLFFPAGVLLGANPVVMFGAILSGAIFGDNLAPVSDTTIVSAVTQDSDIGGVVASRFKYALAAAIPAAIAYVLVGGAFSGVDVAGDAQQLLVAQSDPVGLVHLLSMGVLLVLAISGRHIVEAISWGIVVAVAANLLLGLSSVADIVSFNAPADAPLAEPLAFLPFLRIVEDPEAVGVSGSIIDGASGFFALSILVLLIIAAAQIMIRGGAFQAILDWSLENLATNVRNAELTMVGSAALINAIITINTAAEVAIGPYISKIGERFNLNGYRRANILDAQTAALGYIFPWSGGVLVGYTAMQELPAQYEWFDQSLVVNPVEVVPFVFHGWLLVAVFVLAAITGFGREYLIDRESGEVARV</sequence>
<evidence type="ECO:0000256" key="5">
    <source>
        <dbReference type="ARBA" id="ARBA00022692"/>
    </source>
</evidence>
<dbReference type="EMBL" id="LTAZ01000004">
    <property type="protein sequence ID" value="KYH26689.1"/>
    <property type="molecule type" value="Genomic_DNA"/>
</dbReference>
<evidence type="ECO:0000256" key="3">
    <source>
        <dbReference type="ARBA" id="ARBA00022449"/>
    </source>
</evidence>
<dbReference type="InterPro" id="IPR052180">
    <property type="entry name" value="NhaC_Na-H+_Antiporter"/>
</dbReference>
<evidence type="ECO:0000259" key="10">
    <source>
        <dbReference type="Pfam" id="PF03553"/>
    </source>
</evidence>
<keyword evidence="7 9" id="KW-0472">Membrane</keyword>
<feature type="domain" description="Na+/H+ antiporter NhaC-like C-terminal" evidence="10">
    <location>
        <begin position="224"/>
        <end position="510"/>
    </location>
</feature>
<evidence type="ECO:0000313" key="11">
    <source>
        <dbReference type="EMBL" id="KYH26689.1"/>
    </source>
</evidence>
<evidence type="ECO:0000256" key="1">
    <source>
        <dbReference type="ARBA" id="ARBA00004651"/>
    </source>
</evidence>
<dbReference type="GO" id="GO:0005886">
    <property type="term" value="C:plasma membrane"/>
    <property type="evidence" value="ECO:0007669"/>
    <property type="project" value="UniProtKB-SubCell"/>
</dbReference>
<keyword evidence="12" id="KW-1185">Reference proteome</keyword>
<evidence type="ECO:0000256" key="2">
    <source>
        <dbReference type="ARBA" id="ARBA00022448"/>
    </source>
</evidence>
<feature type="transmembrane region" description="Helical" evidence="9">
    <location>
        <begin position="368"/>
        <end position="387"/>
    </location>
</feature>
<comment type="similarity">
    <text evidence="8">Belongs to the NhaC Na(+)/H(+) (TC 2.A.35) antiporter family.</text>
</comment>
<feature type="transmembrane region" description="Helical" evidence="9">
    <location>
        <begin position="178"/>
        <end position="203"/>
    </location>
</feature>
<feature type="transmembrane region" description="Helical" evidence="9">
    <location>
        <begin position="462"/>
        <end position="482"/>
    </location>
</feature>
<reference evidence="11 12" key="1">
    <citation type="submission" date="2016-02" db="EMBL/GenBank/DDBJ databases">
        <title>Genome sequence of Halalkalicoccus paucihalophilus DSM 24557.</title>
        <authorList>
            <person name="Poehlein A."/>
            <person name="Daniel R."/>
        </authorList>
    </citation>
    <scope>NUCLEOTIDE SEQUENCE [LARGE SCALE GENOMIC DNA]</scope>
    <source>
        <strain evidence="11 12">DSM 24557</strain>
    </source>
</reference>
<name>A0A151AGA5_9EURY</name>
<comment type="caution">
    <text evidence="11">The sequence shown here is derived from an EMBL/GenBank/DDBJ whole genome shotgun (WGS) entry which is preliminary data.</text>
</comment>
<evidence type="ECO:0000256" key="4">
    <source>
        <dbReference type="ARBA" id="ARBA00022475"/>
    </source>
</evidence>
<feature type="transmembrane region" description="Helical" evidence="9">
    <location>
        <begin position="502"/>
        <end position="524"/>
    </location>
</feature>
<dbReference type="AlphaFoldDB" id="A0A151AGA5"/>
<dbReference type="PANTHER" id="PTHR33451:SF3">
    <property type="entry name" value="MALATE-2H(+)_NA(+)-LACTATE ANTIPORTER"/>
    <property type="match status" value="1"/>
</dbReference>
<keyword evidence="6 9" id="KW-1133">Transmembrane helix</keyword>
<feature type="transmembrane region" description="Helical" evidence="9">
    <location>
        <begin position="52"/>
        <end position="71"/>
    </location>
</feature>
<dbReference type="PATRIC" id="fig|1008153.3.peg.1821"/>
<protein>
    <submittedName>
        <fullName evidence="11">Na+/H+ antiporter family protein</fullName>
    </submittedName>
</protein>
<feature type="transmembrane region" description="Helical" evidence="9">
    <location>
        <begin position="279"/>
        <end position="296"/>
    </location>
</feature>
<organism evidence="11 12">
    <name type="scientific">Halalkalicoccus paucihalophilus</name>
    <dbReference type="NCBI Taxonomy" id="1008153"/>
    <lineage>
        <taxon>Archaea</taxon>
        <taxon>Methanobacteriati</taxon>
        <taxon>Methanobacteriota</taxon>
        <taxon>Stenosarchaea group</taxon>
        <taxon>Halobacteria</taxon>
        <taxon>Halobacteriales</taxon>
        <taxon>Halococcaceae</taxon>
        <taxon>Halalkalicoccus</taxon>
    </lineage>
</organism>
<keyword evidence="4" id="KW-1003">Cell membrane</keyword>
<proteinExistence type="inferred from homology"/>
<keyword evidence="5 9" id="KW-0812">Transmembrane</keyword>
<comment type="subcellular location">
    <subcellularLocation>
        <location evidence="1">Cell membrane</location>
        <topology evidence="1">Multi-pass membrane protein</topology>
    </subcellularLocation>
</comment>
<feature type="transmembrane region" description="Helical" evidence="9">
    <location>
        <begin position="78"/>
        <end position="95"/>
    </location>
</feature>
<evidence type="ECO:0000256" key="6">
    <source>
        <dbReference type="ARBA" id="ARBA00022989"/>
    </source>
</evidence>
<evidence type="ECO:0000256" key="8">
    <source>
        <dbReference type="ARBA" id="ARBA00038435"/>
    </source>
</evidence>
<dbReference type="InterPro" id="IPR018461">
    <property type="entry name" value="Na/H_Antiport_NhaC-like_C"/>
</dbReference>
<feature type="transmembrane region" description="Helical" evidence="9">
    <location>
        <begin position="303"/>
        <end position="324"/>
    </location>
</feature>